<gene>
    <name evidence="11" type="primary">msbA</name>
    <name evidence="11" type="ORF">KU39_1604</name>
</gene>
<accession>A0A1L6TBS2</accession>
<evidence type="ECO:0000256" key="7">
    <source>
        <dbReference type="ARBA" id="ARBA00022967"/>
    </source>
</evidence>
<evidence type="ECO:0000256" key="3">
    <source>
        <dbReference type="ARBA" id="ARBA00022475"/>
    </source>
</evidence>
<dbReference type="SUPFAM" id="SSF90123">
    <property type="entry name" value="ABC transporter transmembrane region"/>
    <property type="match status" value="1"/>
</dbReference>
<dbReference type="AlphaFoldDB" id="A0A1L6TBS2"/>
<dbReference type="PROSITE" id="PS50929">
    <property type="entry name" value="ABC_TM1F"/>
    <property type="match status" value="1"/>
</dbReference>
<dbReference type="Gene3D" id="1.20.1560.10">
    <property type="entry name" value="ABC transporter type 1, transmembrane domain"/>
    <property type="match status" value="1"/>
</dbReference>
<keyword evidence="8" id="KW-1133">Transmembrane helix</keyword>
<dbReference type="PANTHER" id="PTHR43394:SF1">
    <property type="entry name" value="ATP-BINDING CASSETTE SUB-FAMILY B MEMBER 10, MITOCHONDRIAL"/>
    <property type="match status" value="1"/>
</dbReference>
<sequence length="579" mass="63880">MQSSQSGLKTYRRILSYVKPYWFLMLLALVGNALYSAMDGYVIHLLKPLMDKGFIDKDLAYLETFPLVLIGIFAVRGTANVMATYCFGYVSGYVVSDIRRQLFAKFMRLPASDYDKATSGQMISKLLYNVDQISAAGGASLTTMVREVALIISLLVVMFYTSWRLSLVLLIIIPIIALLISFASKHFRRLSHKQQHAMAEVTHVTEESLKSYREIRIFGGQAYQEQSFNKAIMYALRYNLKFTMISALNSPIVQMVGAVAMSLVIYIAVAKLHVSAGTFVTMITAMVAILKPLRNITGLNAGLQSGVAAAQSVFATVDAEEEKDTGTTVLARTRGHVQFKNVSFSYPGHHKTVLHEINIDVKPGESIALVGRSGSGKSTFVSLLPRFYDATSGDIILDGISTHDITLASLREQIAVVSQHVALFNDTIFHNIAYSMLGEVDEEKVIEAAKMAHAWEFIEKLPNGLYTVTGENGVMLSGGQRQRLAIARALLKKAPILILDEATSALDNESERLIQAAIETIMKQSTTFVIAHRLSTIEHVDRILVMDEGRIIESGSHQELMSAEGAYADLRAFAMDSNH</sequence>
<dbReference type="InterPro" id="IPR017871">
    <property type="entry name" value="ABC_transporter-like_CS"/>
</dbReference>
<reference evidence="11 12" key="1">
    <citation type="journal article" date="2014" name="Genome Announc.">
        <title>Comparative Genome Analysis of Two Isolates of the Fish Pathogen Piscirickettsia salmonis from Different Hosts Reveals Major Differences in Virulence-Associated Secretion Systems.</title>
        <authorList>
            <person name="Bohle H."/>
            <person name="Henriquez P."/>
            <person name="Grothusen H."/>
            <person name="Navas E."/>
            <person name="Sandoval A."/>
            <person name="Bustamante F."/>
            <person name="Bustos P."/>
            <person name="Mancilla M."/>
        </authorList>
    </citation>
    <scope>NUCLEOTIDE SEQUENCE [LARGE SCALE GENOMIC DNA]</scope>
    <source>
        <strain evidence="12">B1-32597</strain>
    </source>
</reference>
<evidence type="ECO:0000313" key="12">
    <source>
        <dbReference type="Proteomes" id="UP000029558"/>
    </source>
</evidence>
<evidence type="ECO:0000256" key="4">
    <source>
        <dbReference type="ARBA" id="ARBA00022692"/>
    </source>
</evidence>
<dbReference type="CDD" id="cd18552">
    <property type="entry name" value="ABC_6TM_MsbA_like"/>
    <property type="match status" value="1"/>
</dbReference>
<dbReference type="Gene3D" id="3.40.50.300">
    <property type="entry name" value="P-loop containing nucleotide triphosphate hydrolases"/>
    <property type="match status" value="1"/>
</dbReference>
<dbReference type="SMART" id="SM00382">
    <property type="entry name" value="AAA"/>
    <property type="match status" value="1"/>
</dbReference>
<evidence type="ECO:0000256" key="1">
    <source>
        <dbReference type="ARBA" id="ARBA00004651"/>
    </source>
</evidence>
<dbReference type="NCBIfam" id="TIGR02203">
    <property type="entry name" value="MsbA_lipidA"/>
    <property type="match status" value="1"/>
</dbReference>
<evidence type="ECO:0000256" key="6">
    <source>
        <dbReference type="ARBA" id="ARBA00022840"/>
    </source>
</evidence>
<dbReference type="PROSITE" id="PS00211">
    <property type="entry name" value="ABC_TRANSPORTER_1"/>
    <property type="match status" value="1"/>
</dbReference>
<dbReference type="InterPro" id="IPR003593">
    <property type="entry name" value="AAA+_ATPase"/>
</dbReference>
<keyword evidence="6" id="KW-0067">ATP-binding</keyword>
<organism evidence="11 12">
    <name type="scientific">Piscirickettsia salmonis</name>
    <dbReference type="NCBI Taxonomy" id="1238"/>
    <lineage>
        <taxon>Bacteria</taxon>
        <taxon>Pseudomonadati</taxon>
        <taxon>Pseudomonadota</taxon>
        <taxon>Gammaproteobacteria</taxon>
        <taxon>Thiotrichales</taxon>
        <taxon>Piscirickettsiaceae</taxon>
        <taxon>Piscirickettsia</taxon>
    </lineage>
</organism>
<dbReference type="PROSITE" id="PS50893">
    <property type="entry name" value="ABC_TRANSPORTER_2"/>
    <property type="match status" value="1"/>
</dbReference>
<keyword evidence="2" id="KW-0813">Transport</keyword>
<protein>
    <submittedName>
        <fullName evidence="11">Lipid A export permease/ATP-binding protein MsbA</fullName>
    </submittedName>
</protein>
<keyword evidence="9" id="KW-0445">Lipid transport</keyword>
<evidence type="ECO:0000256" key="10">
    <source>
        <dbReference type="ARBA" id="ARBA00023136"/>
    </source>
</evidence>
<keyword evidence="10" id="KW-0472">Membrane</keyword>
<name>A0A1L6TBS2_PISSA</name>
<dbReference type="InterPro" id="IPR011527">
    <property type="entry name" value="ABC1_TM_dom"/>
</dbReference>
<comment type="subcellular location">
    <subcellularLocation>
        <location evidence="1">Cell membrane</location>
        <topology evidence="1">Multi-pass membrane protein</topology>
    </subcellularLocation>
</comment>
<dbReference type="EMBL" id="CP012508">
    <property type="protein sequence ID" value="ALB22786.1"/>
    <property type="molecule type" value="Genomic_DNA"/>
</dbReference>
<dbReference type="RefSeq" id="WP_017378516.1">
    <property type="nucleotide sequence ID" value="NZ_CP012508.1"/>
</dbReference>
<dbReference type="GO" id="GO:0005524">
    <property type="term" value="F:ATP binding"/>
    <property type="evidence" value="ECO:0007669"/>
    <property type="project" value="UniProtKB-KW"/>
</dbReference>
<evidence type="ECO:0000256" key="5">
    <source>
        <dbReference type="ARBA" id="ARBA00022741"/>
    </source>
</evidence>
<dbReference type="GO" id="GO:0034040">
    <property type="term" value="F:ATPase-coupled lipid transmembrane transporter activity"/>
    <property type="evidence" value="ECO:0007669"/>
    <property type="project" value="InterPro"/>
</dbReference>
<dbReference type="InterPro" id="IPR003439">
    <property type="entry name" value="ABC_transporter-like_ATP-bd"/>
</dbReference>
<dbReference type="InterPro" id="IPR036640">
    <property type="entry name" value="ABC1_TM_sf"/>
</dbReference>
<keyword evidence="4" id="KW-0812">Transmembrane</keyword>
<keyword evidence="3" id="KW-1003">Cell membrane</keyword>
<evidence type="ECO:0000256" key="9">
    <source>
        <dbReference type="ARBA" id="ARBA00023055"/>
    </source>
</evidence>
<evidence type="ECO:0000256" key="8">
    <source>
        <dbReference type="ARBA" id="ARBA00022989"/>
    </source>
</evidence>
<dbReference type="GO" id="GO:0015421">
    <property type="term" value="F:ABC-type oligopeptide transporter activity"/>
    <property type="evidence" value="ECO:0007669"/>
    <property type="project" value="TreeGrafter"/>
</dbReference>
<dbReference type="Proteomes" id="UP000029558">
    <property type="component" value="Chromosome"/>
</dbReference>
<evidence type="ECO:0000313" key="11">
    <source>
        <dbReference type="EMBL" id="ALB22786.1"/>
    </source>
</evidence>
<keyword evidence="5" id="KW-0547">Nucleotide-binding</keyword>
<evidence type="ECO:0000256" key="2">
    <source>
        <dbReference type="ARBA" id="ARBA00022448"/>
    </source>
</evidence>
<proteinExistence type="predicted"/>
<keyword evidence="7" id="KW-1278">Translocase</keyword>
<dbReference type="InterPro" id="IPR011917">
    <property type="entry name" value="ABC_transpr_lipidA"/>
</dbReference>
<dbReference type="GO" id="GO:0016887">
    <property type="term" value="F:ATP hydrolysis activity"/>
    <property type="evidence" value="ECO:0007669"/>
    <property type="project" value="InterPro"/>
</dbReference>
<dbReference type="OrthoDB" id="9759820at2"/>
<dbReference type="Pfam" id="PF00005">
    <property type="entry name" value="ABC_tran"/>
    <property type="match status" value="1"/>
</dbReference>
<dbReference type="SUPFAM" id="SSF52540">
    <property type="entry name" value="P-loop containing nucleoside triphosphate hydrolases"/>
    <property type="match status" value="1"/>
</dbReference>
<dbReference type="PANTHER" id="PTHR43394">
    <property type="entry name" value="ATP-DEPENDENT PERMEASE MDL1, MITOCHONDRIAL"/>
    <property type="match status" value="1"/>
</dbReference>
<dbReference type="GO" id="GO:0005886">
    <property type="term" value="C:plasma membrane"/>
    <property type="evidence" value="ECO:0007669"/>
    <property type="project" value="UniProtKB-SubCell"/>
</dbReference>
<dbReference type="InterPro" id="IPR039421">
    <property type="entry name" value="Type_1_exporter"/>
</dbReference>
<dbReference type="InterPro" id="IPR027417">
    <property type="entry name" value="P-loop_NTPase"/>
</dbReference>
<dbReference type="Pfam" id="PF00664">
    <property type="entry name" value="ABC_membrane"/>
    <property type="match status" value="1"/>
</dbReference>
<dbReference type="FunFam" id="3.40.50.300:FF:000140">
    <property type="entry name" value="Lipid A export ATP-binding/permease protein MsbA"/>
    <property type="match status" value="1"/>
</dbReference>